<evidence type="ECO:0000256" key="9">
    <source>
        <dbReference type="ARBA" id="ARBA00022777"/>
    </source>
</evidence>
<gene>
    <name evidence="13" type="primary">lpxK</name>
    <name evidence="14" type="ORF">SAMN02949497_3752</name>
</gene>
<dbReference type="PANTHER" id="PTHR42724:SF1">
    <property type="entry name" value="TETRAACYLDISACCHARIDE 4'-KINASE, MITOCHONDRIAL-RELATED"/>
    <property type="match status" value="1"/>
</dbReference>
<proteinExistence type="inferred from homology"/>
<name>A0A1Y6D131_9GAMM</name>
<evidence type="ECO:0000256" key="4">
    <source>
        <dbReference type="ARBA" id="ARBA00016436"/>
    </source>
</evidence>
<dbReference type="RefSeq" id="WP_085215252.1">
    <property type="nucleotide sequence ID" value="NZ_FXAM01000001.1"/>
</dbReference>
<evidence type="ECO:0000256" key="5">
    <source>
        <dbReference type="ARBA" id="ARBA00022516"/>
    </source>
</evidence>
<evidence type="ECO:0000313" key="15">
    <source>
        <dbReference type="Proteomes" id="UP000192923"/>
    </source>
</evidence>
<dbReference type="SUPFAM" id="SSF52540">
    <property type="entry name" value="P-loop containing nucleoside triphosphate hydrolases"/>
    <property type="match status" value="1"/>
</dbReference>
<comment type="similarity">
    <text evidence="13">Belongs to the LpxK family.</text>
</comment>
<evidence type="ECO:0000256" key="8">
    <source>
        <dbReference type="ARBA" id="ARBA00022741"/>
    </source>
</evidence>
<evidence type="ECO:0000256" key="3">
    <source>
        <dbReference type="ARBA" id="ARBA00012071"/>
    </source>
</evidence>
<keyword evidence="7 13" id="KW-0808">Transferase</keyword>
<dbReference type="GO" id="GO:0005886">
    <property type="term" value="C:plasma membrane"/>
    <property type="evidence" value="ECO:0007669"/>
    <property type="project" value="TreeGrafter"/>
</dbReference>
<comment type="function">
    <text evidence="1 13">Transfers the gamma-phosphate of ATP to the 4'-position of a tetraacyldisaccharide 1-phosphate intermediate (termed DS-1-P) to form tetraacyldisaccharide 1,4'-bis-phosphate (lipid IVA).</text>
</comment>
<comment type="pathway">
    <text evidence="2 13">Glycolipid biosynthesis; lipid IV(A) biosynthesis; lipid IV(A) from (3R)-3-hydroxytetradecanoyl-[acyl-carrier-protein] and UDP-N-acetyl-alpha-D-glucosamine: step 6/6.</text>
</comment>
<dbReference type="InterPro" id="IPR003758">
    <property type="entry name" value="LpxK"/>
</dbReference>
<keyword evidence="9 13" id="KW-0418">Kinase</keyword>
<dbReference type="Pfam" id="PF02606">
    <property type="entry name" value="LpxK"/>
    <property type="match status" value="1"/>
</dbReference>
<keyword evidence="11 13" id="KW-0443">Lipid metabolism</keyword>
<dbReference type="GO" id="GO:0009029">
    <property type="term" value="F:lipid-A 4'-kinase activity"/>
    <property type="evidence" value="ECO:0007669"/>
    <property type="project" value="UniProtKB-UniRule"/>
</dbReference>
<evidence type="ECO:0000256" key="12">
    <source>
        <dbReference type="ARBA" id="ARBA00029757"/>
    </source>
</evidence>
<keyword evidence="10 13" id="KW-0067">ATP-binding</keyword>
<protein>
    <recommendedName>
        <fullName evidence="4 13">Tetraacyldisaccharide 4'-kinase</fullName>
        <ecNumber evidence="3 13">2.7.1.130</ecNumber>
    </recommendedName>
    <alternativeName>
        <fullName evidence="12 13">Lipid A 4'-kinase</fullName>
    </alternativeName>
</protein>
<dbReference type="UniPathway" id="UPA00359">
    <property type="reaction ID" value="UER00482"/>
</dbReference>
<keyword evidence="8 13" id="KW-0547">Nucleotide-binding</keyword>
<evidence type="ECO:0000256" key="1">
    <source>
        <dbReference type="ARBA" id="ARBA00002274"/>
    </source>
</evidence>
<dbReference type="GO" id="GO:0009245">
    <property type="term" value="P:lipid A biosynthetic process"/>
    <property type="evidence" value="ECO:0007669"/>
    <property type="project" value="UniProtKB-UniRule"/>
</dbReference>
<comment type="catalytic activity">
    <reaction evidence="13">
        <text>a lipid A disaccharide + ATP = a lipid IVA + ADP + H(+)</text>
        <dbReference type="Rhea" id="RHEA:67840"/>
        <dbReference type="ChEBI" id="CHEBI:15378"/>
        <dbReference type="ChEBI" id="CHEBI:30616"/>
        <dbReference type="ChEBI" id="CHEBI:176343"/>
        <dbReference type="ChEBI" id="CHEBI:176425"/>
        <dbReference type="ChEBI" id="CHEBI:456216"/>
        <dbReference type="EC" id="2.7.1.130"/>
    </reaction>
</comment>
<dbReference type="HAMAP" id="MF_00409">
    <property type="entry name" value="LpxK"/>
    <property type="match status" value="1"/>
</dbReference>
<evidence type="ECO:0000256" key="13">
    <source>
        <dbReference type="HAMAP-Rule" id="MF_00409"/>
    </source>
</evidence>
<dbReference type="GO" id="GO:0009244">
    <property type="term" value="P:lipopolysaccharide core region biosynthetic process"/>
    <property type="evidence" value="ECO:0007669"/>
    <property type="project" value="TreeGrafter"/>
</dbReference>
<evidence type="ECO:0000256" key="6">
    <source>
        <dbReference type="ARBA" id="ARBA00022556"/>
    </source>
</evidence>
<accession>A0A1Y6D131</accession>
<organism evidence="14 15">
    <name type="scientific">Methylomagnum ishizawai</name>
    <dbReference type="NCBI Taxonomy" id="1760988"/>
    <lineage>
        <taxon>Bacteria</taxon>
        <taxon>Pseudomonadati</taxon>
        <taxon>Pseudomonadota</taxon>
        <taxon>Gammaproteobacteria</taxon>
        <taxon>Methylococcales</taxon>
        <taxon>Methylococcaceae</taxon>
        <taxon>Methylomagnum</taxon>
    </lineage>
</organism>
<dbReference type="EC" id="2.7.1.130" evidence="3 13"/>
<evidence type="ECO:0000256" key="2">
    <source>
        <dbReference type="ARBA" id="ARBA00004870"/>
    </source>
</evidence>
<dbReference type="InterPro" id="IPR027417">
    <property type="entry name" value="P-loop_NTPase"/>
</dbReference>
<feature type="binding site" evidence="13">
    <location>
        <begin position="64"/>
        <end position="71"/>
    </location>
    <ligand>
        <name>ATP</name>
        <dbReference type="ChEBI" id="CHEBI:30616"/>
    </ligand>
</feature>
<evidence type="ECO:0000256" key="10">
    <source>
        <dbReference type="ARBA" id="ARBA00022840"/>
    </source>
</evidence>
<evidence type="ECO:0000256" key="7">
    <source>
        <dbReference type="ARBA" id="ARBA00022679"/>
    </source>
</evidence>
<evidence type="ECO:0000256" key="11">
    <source>
        <dbReference type="ARBA" id="ARBA00023098"/>
    </source>
</evidence>
<keyword evidence="5 13" id="KW-0444">Lipid biosynthesis</keyword>
<reference evidence="14 15" key="1">
    <citation type="submission" date="2016-12" db="EMBL/GenBank/DDBJ databases">
        <authorList>
            <person name="Song W.-J."/>
            <person name="Kurnit D.M."/>
        </authorList>
    </citation>
    <scope>NUCLEOTIDE SEQUENCE [LARGE SCALE GENOMIC DNA]</scope>
    <source>
        <strain evidence="14 15">175</strain>
    </source>
</reference>
<dbReference type="Proteomes" id="UP000192923">
    <property type="component" value="Unassembled WGS sequence"/>
</dbReference>
<dbReference type="GO" id="GO:0005524">
    <property type="term" value="F:ATP binding"/>
    <property type="evidence" value="ECO:0007669"/>
    <property type="project" value="UniProtKB-UniRule"/>
</dbReference>
<dbReference type="PANTHER" id="PTHR42724">
    <property type="entry name" value="TETRAACYLDISACCHARIDE 4'-KINASE"/>
    <property type="match status" value="1"/>
</dbReference>
<evidence type="ECO:0000313" key="14">
    <source>
        <dbReference type="EMBL" id="SMF96357.1"/>
    </source>
</evidence>
<dbReference type="STRING" id="1760988.SAMN02949497_3752"/>
<dbReference type="OrthoDB" id="9766423at2"/>
<dbReference type="EMBL" id="FXAM01000001">
    <property type="protein sequence ID" value="SMF96357.1"/>
    <property type="molecule type" value="Genomic_DNA"/>
</dbReference>
<keyword evidence="15" id="KW-1185">Reference proteome</keyword>
<dbReference type="NCBIfam" id="TIGR00682">
    <property type="entry name" value="lpxK"/>
    <property type="match status" value="1"/>
</dbReference>
<keyword evidence="6 13" id="KW-0441">Lipid A biosynthesis</keyword>
<sequence length="334" mass="36125">MSPAADLGRWLQTQWYGASGPHPLLLPLEALFRQAVALRRRAYREGHKPSERLPVPVIVVGNLTVGGTGKTPLTIWLAGFLKEQGFRPGIVSRGYGGKAQTQPLAVDAATDPALAGDEPVLIAQRTGCPVYVFPQRAEAGRALLARHDCDILIADDGLQHYALVRDVEIAVVDHARRFGNGHCLPAGPLREPPERLAEADLVVYSGAEQTPTGYAMALVGAEAVNLRDATLRRPLADFAGQPLYALAGIGHPERFFAHLRAAGLSFESRAFPDHHAYRPEDWGFAAGADLLMTEKDAVKCRPHAEARHWSVPVAACLPTAFGQDLLTLLKAKTR</sequence>
<dbReference type="AlphaFoldDB" id="A0A1Y6D131"/>